<dbReference type="InterPro" id="IPR000742">
    <property type="entry name" value="EGF"/>
</dbReference>
<accession>A0ABV0Z5Z8</accession>
<proteinExistence type="predicted"/>
<feature type="compositionally biased region" description="Low complexity" evidence="3">
    <location>
        <begin position="290"/>
        <end position="310"/>
    </location>
</feature>
<dbReference type="Pfam" id="PF02210">
    <property type="entry name" value="Laminin_G_2"/>
    <property type="match status" value="1"/>
</dbReference>
<dbReference type="Gene3D" id="2.60.120.200">
    <property type="match status" value="1"/>
</dbReference>
<dbReference type="Gene3D" id="2.10.25.10">
    <property type="entry name" value="Laminin"/>
    <property type="match status" value="1"/>
</dbReference>
<evidence type="ECO:0000256" key="3">
    <source>
        <dbReference type="SAM" id="MobiDB-lite"/>
    </source>
</evidence>
<name>A0ABV0Z5Z8_9TELE</name>
<evidence type="ECO:0000256" key="1">
    <source>
        <dbReference type="ARBA" id="ARBA00023157"/>
    </source>
</evidence>
<reference evidence="6 7" key="1">
    <citation type="submission" date="2021-06" db="EMBL/GenBank/DDBJ databases">
        <authorList>
            <person name="Palmer J.M."/>
        </authorList>
    </citation>
    <scope>NUCLEOTIDE SEQUENCE [LARGE SCALE GENOMIC DNA]</scope>
    <source>
        <strain evidence="6 7">AS_MEX2019</strain>
        <tissue evidence="6">Muscle</tissue>
    </source>
</reference>
<sequence>KILLIFFAEHVPGRFGNEDSDSLAAFSITDDLAQNLSISLFLRTRRKNGLLLVLANSSSPYLHMWLEAGRVTLCLHNSKSLKARRAIHDGEVHFVNVEVLDGQMSLYVAGQKQGDADVRTVDVQAGDGVFVGGLLEKRTTSEFGGFFKGCIQDLRINDRRLQFFGLDTSVRSYPLEFMENVTAGCSGDNTCSRNPCLNGGICFSEWDDFTCTCPSSTAGRRCEEVKWCELSPCPTAAECKMLQQGYECNFLQLIDAMQKSACDSRTRSRTRCLLLHPGPGHGGSRLSRDAQTSLSPDTSSSSSGGSPRRSQASRET</sequence>
<dbReference type="PANTHER" id="PTHR15036:SF49">
    <property type="entry name" value="AXOTACTIN"/>
    <property type="match status" value="1"/>
</dbReference>
<keyword evidence="7" id="KW-1185">Reference proteome</keyword>
<dbReference type="SUPFAM" id="SSF57196">
    <property type="entry name" value="EGF/Laminin"/>
    <property type="match status" value="1"/>
</dbReference>
<keyword evidence="2" id="KW-0245">EGF-like domain</keyword>
<dbReference type="CDD" id="cd00054">
    <property type="entry name" value="EGF_CA"/>
    <property type="match status" value="1"/>
</dbReference>
<feature type="non-terminal residue" evidence="6">
    <location>
        <position position="1"/>
    </location>
</feature>
<evidence type="ECO:0000256" key="2">
    <source>
        <dbReference type="PROSITE-ProRule" id="PRU00076"/>
    </source>
</evidence>
<dbReference type="SUPFAM" id="SSF49899">
    <property type="entry name" value="Concanavalin A-like lectins/glucanases"/>
    <property type="match status" value="1"/>
</dbReference>
<organism evidence="6 7">
    <name type="scientific">Ameca splendens</name>
    <dbReference type="NCBI Taxonomy" id="208324"/>
    <lineage>
        <taxon>Eukaryota</taxon>
        <taxon>Metazoa</taxon>
        <taxon>Chordata</taxon>
        <taxon>Craniata</taxon>
        <taxon>Vertebrata</taxon>
        <taxon>Euteleostomi</taxon>
        <taxon>Actinopterygii</taxon>
        <taxon>Neopterygii</taxon>
        <taxon>Teleostei</taxon>
        <taxon>Neoteleostei</taxon>
        <taxon>Acanthomorphata</taxon>
        <taxon>Ovalentaria</taxon>
        <taxon>Atherinomorphae</taxon>
        <taxon>Cyprinodontiformes</taxon>
        <taxon>Goodeidae</taxon>
        <taxon>Ameca</taxon>
    </lineage>
</organism>
<evidence type="ECO:0000259" key="5">
    <source>
        <dbReference type="PROSITE" id="PS50026"/>
    </source>
</evidence>
<dbReference type="EMBL" id="JAHRIP010052764">
    <property type="protein sequence ID" value="MEQ2301466.1"/>
    <property type="molecule type" value="Genomic_DNA"/>
</dbReference>
<comment type="caution">
    <text evidence="2">Lacks conserved residue(s) required for the propagation of feature annotation.</text>
</comment>
<dbReference type="InterPro" id="IPR050372">
    <property type="entry name" value="Neurexin-related_CASP"/>
</dbReference>
<dbReference type="SMART" id="SM00282">
    <property type="entry name" value="LamG"/>
    <property type="match status" value="1"/>
</dbReference>
<dbReference type="PROSITE" id="PS00022">
    <property type="entry name" value="EGF_1"/>
    <property type="match status" value="1"/>
</dbReference>
<evidence type="ECO:0000259" key="4">
    <source>
        <dbReference type="PROSITE" id="PS50025"/>
    </source>
</evidence>
<dbReference type="PROSITE" id="PS50026">
    <property type="entry name" value="EGF_3"/>
    <property type="match status" value="1"/>
</dbReference>
<dbReference type="InterPro" id="IPR001791">
    <property type="entry name" value="Laminin_G"/>
</dbReference>
<comment type="caution">
    <text evidence="6">The sequence shown here is derived from an EMBL/GenBank/DDBJ whole genome shotgun (WGS) entry which is preliminary data.</text>
</comment>
<dbReference type="Pfam" id="PF00008">
    <property type="entry name" value="EGF"/>
    <property type="match status" value="1"/>
</dbReference>
<evidence type="ECO:0000313" key="6">
    <source>
        <dbReference type="EMBL" id="MEQ2301466.1"/>
    </source>
</evidence>
<evidence type="ECO:0000313" key="7">
    <source>
        <dbReference type="Proteomes" id="UP001469553"/>
    </source>
</evidence>
<protein>
    <submittedName>
        <fullName evidence="6">Uncharacterized protein</fullName>
    </submittedName>
</protein>
<dbReference type="Proteomes" id="UP001469553">
    <property type="component" value="Unassembled WGS sequence"/>
</dbReference>
<dbReference type="PANTHER" id="PTHR15036">
    <property type="entry name" value="PIKACHURIN-LIKE PROTEIN"/>
    <property type="match status" value="1"/>
</dbReference>
<feature type="disulfide bond" evidence="2">
    <location>
        <begin position="213"/>
        <end position="222"/>
    </location>
</feature>
<dbReference type="InterPro" id="IPR013320">
    <property type="entry name" value="ConA-like_dom_sf"/>
</dbReference>
<feature type="region of interest" description="Disordered" evidence="3">
    <location>
        <begin position="275"/>
        <end position="316"/>
    </location>
</feature>
<gene>
    <name evidence="6" type="ORF">AMECASPLE_036368</name>
</gene>
<feature type="domain" description="Laminin G" evidence="4">
    <location>
        <begin position="13"/>
        <end position="185"/>
    </location>
</feature>
<keyword evidence="1 2" id="KW-1015">Disulfide bond</keyword>
<dbReference type="SMART" id="SM00181">
    <property type="entry name" value="EGF"/>
    <property type="match status" value="1"/>
</dbReference>
<dbReference type="CDD" id="cd00110">
    <property type="entry name" value="LamG"/>
    <property type="match status" value="1"/>
</dbReference>
<feature type="domain" description="EGF-like" evidence="5">
    <location>
        <begin position="187"/>
        <end position="223"/>
    </location>
</feature>
<dbReference type="PROSITE" id="PS50025">
    <property type="entry name" value="LAM_G_DOMAIN"/>
    <property type="match status" value="1"/>
</dbReference>